<dbReference type="EMBL" id="CP133772">
    <property type="protein sequence ID" value="WYX99792.1"/>
    <property type="molecule type" value="Genomic_DNA"/>
</dbReference>
<sequence>MEGNPFFEKNAEKYAASHSHKKGEDLDILEHLLKPAGDEILLDIGTGTGFTAVRMAPLVSWVTASDPTIGMLNQARKIAEESGIKNIKFLNSSWENLEPENGRYDIITCRRAAHHFHDIASFFSKIYSLLNPGGKFGFVDFTTPEEDNSDFFNKLERIRDNTHVYALKVSDIKRLSKEKGFLLIAMETREEKVHFIKWLYPVEENSREGINCREYLEQSPPEMTKLINYDPFGNTFTKTRVIAILQKPR</sequence>
<evidence type="ECO:0000256" key="1">
    <source>
        <dbReference type="ARBA" id="ARBA00022679"/>
    </source>
</evidence>
<gene>
    <name evidence="3" type="ORF">OXIME_000336</name>
</gene>
<organism evidence="3 4">
    <name type="scientific">Oxyplasma meridianum</name>
    <dbReference type="NCBI Taxonomy" id="3073602"/>
    <lineage>
        <taxon>Archaea</taxon>
        <taxon>Methanobacteriati</taxon>
        <taxon>Thermoplasmatota</taxon>
        <taxon>Thermoplasmata</taxon>
        <taxon>Thermoplasmatales</taxon>
        <taxon>Thermoplasmataceae</taxon>
        <taxon>Oxyplasma</taxon>
    </lineage>
</organism>
<dbReference type="GO" id="GO:0008168">
    <property type="term" value="F:methyltransferase activity"/>
    <property type="evidence" value="ECO:0007669"/>
    <property type="project" value="UniProtKB-KW"/>
</dbReference>
<keyword evidence="1" id="KW-0808">Transferase</keyword>
<dbReference type="CDD" id="cd02440">
    <property type="entry name" value="AdoMet_MTases"/>
    <property type="match status" value="1"/>
</dbReference>
<name>A0AAX4NF20_9ARCH</name>
<dbReference type="InterPro" id="IPR029063">
    <property type="entry name" value="SAM-dependent_MTases_sf"/>
</dbReference>
<reference evidence="3 4" key="1">
    <citation type="submission" date="2023-09" db="EMBL/GenBank/DDBJ databases">
        <authorList>
            <person name="Golyshina O.V."/>
            <person name="Lunev E.A."/>
            <person name="Bargiela R."/>
            <person name="Gaines M.C."/>
            <person name="Daum B."/>
            <person name="Bale N.J."/>
            <person name="Koenen M."/>
            <person name="Sinninghe Damst J.S."/>
            <person name="Yakimov M."/>
            <person name="Golyshin P.N."/>
        </authorList>
    </citation>
    <scope>NUCLEOTIDE SEQUENCE [LARGE SCALE GENOMIC DNA]</scope>
    <source>
        <strain evidence="3 4">M1</strain>
    </source>
</reference>
<protein>
    <submittedName>
        <fullName evidence="3">Class I SAM-dependent methyltransferase</fullName>
    </submittedName>
</protein>
<dbReference type="KEGG" id="omr:OXIME_000336"/>
<keyword evidence="3" id="KW-0489">Methyltransferase</keyword>
<dbReference type="Pfam" id="PF13649">
    <property type="entry name" value="Methyltransf_25"/>
    <property type="match status" value="1"/>
</dbReference>
<dbReference type="Proteomes" id="UP001451606">
    <property type="component" value="Chromosome"/>
</dbReference>
<feature type="domain" description="Methyltransferase" evidence="2">
    <location>
        <begin position="42"/>
        <end position="134"/>
    </location>
</feature>
<evidence type="ECO:0000259" key="2">
    <source>
        <dbReference type="Pfam" id="PF13649"/>
    </source>
</evidence>
<dbReference type="Gene3D" id="3.40.50.150">
    <property type="entry name" value="Vaccinia Virus protein VP39"/>
    <property type="match status" value="1"/>
</dbReference>
<keyword evidence="4" id="KW-1185">Reference proteome</keyword>
<dbReference type="SUPFAM" id="SSF53335">
    <property type="entry name" value="S-adenosyl-L-methionine-dependent methyltransferases"/>
    <property type="match status" value="1"/>
</dbReference>
<dbReference type="GeneID" id="95967060"/>
<evidence type="ECO:0000313" key="4">
    <source>
        <dbReference type="Proteomes" id="UP001451606"/>
    </source>
</evidence>
<proteinExistence type="predicted"/>
<accession>A0AAX4NF20</accession>
<dbReference type="RefSeq" id="WP_393971754.1">
    <property type="nucleotide sequence ID" value="NZ_CP133772.1"/>
</dbReference>
<dbReference type="AlphaFoldDB" id="A0AAX4NF20"/>
<dbReference type="GO" id="GO:0032259">
    <property type="term" value="P:methylation"/>
    <property type="evidence" value="ECO:0007669"/>
    <property type="project" value="UniProtKB-KW"/>
</dbReference>
<evidence type="ECO:0000313" key="3">
    <source>
        <dbReference type="EMBL" id="WYX99792.1"/>
    </source>
</evidence>
<dbReference type="PANTHER" id="PTHR43861">
    <property type="entry name" value="TRANS-ACONITATE 2-METHYLTRANSFERASE-RELATED"/>
    <property type="match status" value="1"/>
</dbReference>
<dbReference type="InterPro" id="IPR041698">
    <property type="entry name" value="Methyltransf_25"/>
</dbReference>